<evidence type="ECO:0000313" key="1">
    <source>
        <dbReference type="EMBL" id="MEQ2163777.1"/>
    </source>
</evidence>
<name>A0ABV0MXI4_9TELE</name>
<accession>A0ABV0MXI4</accession>
<evidence type="ECO:0000313" key="2">
    <source>
        <dbReference type="Proteomes" id="UP001476798"/>
    </source>
</evidence>
<dbReference type="Proteomes" id="UP001476798">
    <property type="component" value="Unassembled WGS sequence"/>
</dbReference>
<proteinExistence type="predicted"/>
<dbReference type="EMBL" id="JAHRIO010017579">
    <property type="protein sequence ID" value="MEQ2163777.1"/>
    <property type="molecule type" value="Genomic_DNA"/>
</dbReference>
<reference evidence="1 2" key="1">
    <citation type="submission" date="2021-06" db="EMBL/GenBank/DDBJ databases">
        <authorList>
            <person name="Palmer J.M."/>
        </authorList>
    </citation>
    <scope>NUCLEOTIDE SEQUENCE [LARGE SCALE GENOMIC DNA]</scope>
    <source>
        <strain evidence="1 2">GA_2019</strain>
        <tissue evidence="1">Muscle</tissue>
    </source>
</reference>
<gene>
    <name evidence="1" type="ORF">GOODEAATRI_033877</name>
</gene>
<keyword evidence="2" id="KW-1185">Reference proteome</keyword>
<comment type="caution">
    <text evidence="1">The sequence shown here is derived from an EMBL/GenBank/DDBJ whole genome shotgun (WGS) entry which is preliminary data.</text>
</comment>
<organism evidence="1 2">
    <name type="scientific">Goodea atripinnis</name>
    <dbReference type="NCBI Taxonomy" id="208336"/>
    <lineage>
        <taxon>Eukaryota</taxon>
        <taxon>Metazoa</taxon>
        <taxon>Chordata</taxon>
        <taxon>Craniata</taxon>
        <taxon>Vertebrata</taxon>
        <taxon>Euteleostomi</taxon>
        <taxon>Actinopterygii</taxon>
        <taxon>Neopterygii</taxon>
        <taxon>Teleostei</taxon>
        <taxon>Neoteleostei</taxon>
        <taxon>Acanthomorphata</taxon>
        <taxon>Ovalentaria</taxon>
        <taxon>Atherinomorphae</taxon>
        <taxon>Cyprinodontiformes</taxon>
        <taxon>Goodeidae</taxon>
        <taxon>Goodea</taxon>
    </lineage>
</organism>
<protein>
    <submittedName>
        <fullName evidence="1">Uncharacterized protein</fullName>
    </submittedName>
</protein>
<sequence>MRTKSSVKGACTWLLVFRSHACYDSSLLVDLPPMPSSHELALLCHSRPIVMSLPPLAPKPWCPPYLLSLKLSNTVFLCFLLSHQLQLKKKHHFIFMNTSQLINITTLHYI</sequence>